<keyword evidence="1" id="KW-0732">Signal</keyword>
<proteinExistence type="predicted"/>
<organism evidence="2 3">
    <name type="scientific">Saccharothrix syringae</name>
    <name type="common">Nocardiopsis syringae</name>
    <dbReference type="NCBI Taxonomy" id="103733"/>
    <lineage>
        <taxon>Bacteria</taxon>
        <taxon>Bacillati</taxon>
        <taxon>Actinomycetota</taxon>
        <taxon>Actinomycetes</taxon>
        <taxon>Pseudonocardiales</taxon>
        <taxon>Pseudonocardiaceae</taxon>
        <taxon>Saccharothrix</taxon>
    </lineage>
</organism>
<dbReference type="RefSeq" id="WP_033435474.1">
    <property type="nucleotide sequence ID" value="NZ_CP034550.1"/>
</dbReference>
<feature type="signal peptide" evidence="1">
    <location>
        <begin position="1"/>
        <end position="25"/>
    </location>
</feature>
<keyword evidence="3" id="KW-1185">Reference proteome</keyword>
<evidence type="ECO:0000313" key="2">
    <source>
        <dbReference type="EMBL" id="QFZ19075.1"/>
    </source>
</evidence>
<dbReference type="PROSITE" id="PS51318">
    <property type="entry name" value="TAT"/>
    <property type="match status" value="1"/>
</dbReference>
<evidence type="ECO:0000256" key="1">
    <source>
        <dbReference type="SAM" id="SignalP"/>
    </source>
</evidence>
<dbReference type="EMBL" id="CP034550">
    <property type="protein sequence ID" value="QFZ19075.1"/>
    <property type="molecule type" value="Genomic_DNA"/>
</dbReference>
<reference evidence="3" key="1">
    <citation type="journal article" date="2021" name="Curr. Microbiol.">
        <title>Complete genome of nocamycin-producing strain Saccharothrix syringae NRRL B-16468 reveals the biosynthetic potential for secondary metabolites.</title>
        <authorList>
            <person name="Mo X."/>
            <person name="Yang S."/>
        </authorList>
    </citation>
    <scope>NUCLEOTIDE SEQUENCE [LARGE SCALE GENOMIC DNA]</scope>
    <source>
        <strain evidence="3">ATCC 51364 / DSM 43886 / JCM 6844 / KCTC 9398 / NBRC 14523 / NRRL B-16468 / INA 2240</strain>
    </source>
</reference>
<feature type="chain" id="PRO_5038576306" description="Streptomyces killer toxin-like beta/gamma crystallin domain-containing protein" evidence="1">
    <location>
        <begin position="26"/>
        <end position="113"/>
    </location>
</feature>
<name>A0A5Q0GZI9_SACSY</name>
<dbReference type="KEGG" id="ssyi:EKG83_17905"/>
<dbReference type="AlphaFoldDB" id="A0A5Q0GZI9"/>
<dbReference type="OrthoDB" id="4222860at2"/>
<dbReference type="InterPro" id="IPR006311">
    <property type="entry name" value="TAT_signal"/>
</dbReference>
<dbReference type="Proteomes" id="UP000325787">
    <property type="component" value="Chromosome"/>
</dbReference>
<accession>A0A5Q0GZI9</accession>
<gene>
    <name evidence="2" type="ORF">EKG83_17905</name>
</gene>
<evidence type="ECO:0000313" key="3">
    <source>
        <dbReference type="Proteomes" id="UP000325787"/>
    </source>
</evidence>
<sequence>MRHPTRRFATAAAVAAVLTGATTLAAPAASAVTPGAGFQYWSLNCQTWETAGGDGTLACTGTQAGTWRAKVKCSFGFTYYGNWQHNNSGGTWYSTADSNCYWGVSDISLTTST</sequence>
<evidence type="ECO:0008006" key="4">
    <source>
        <dbReference type="Google" id="ProtNLM"/>
    </source>
</evidence>
<protein>
    <recommendedName>
        <fullName evidence="4">Streptomyces killer toxin-like beta/gamma crystallin domain-containing protein</fullName>
    </recommendedName>
</protein>